<sequence>MWFLWKRRNTILNGGYYSVGKVIWEINNTILKFIKLRCKGNFGLNNWPLIVQYLEGYSVVYNFKVVKWVPPPINWFKGNTDGASKGNPGPSSAAFCIRDHEGNLIVAKGVRLQETTNLIAEAIAIRECLVFCRDNMMSQIIIQTDSLAMVHILEGQWETPWSVALEVRFIQNLKGIVSARVQHSLREGNTLADYFANLVFDFAGNYQLNSIQEVPNEGKNIIYMDKSGTLIIRRFLAESIC</sequence>
<accession>M1CXU8</accession>
<feature type="domain" description="RNase H type-1" evidence="1">
    <location>
        <begin position="72"/>
        <end position="201"/>
    </location>
</feature>
<evidence type="ECO:0000259" key="1">
    <source>
        <dbReference type="PROSITE" id="PS50879"/>
    </source>
</evidence>
<dbReference type="Gramene" id="PGSC0003DMT400077056">
    <property type="protein sequence ID" value="PGSC0003DMT400077056"/>
    <property type="gene ID" value="PGSC0003DMG400029968"/>
</dbReference>
<dbReference type="CDD" id="cd06222">
    <property type="entry name" value="RNase_H_like"/>
    <property type="match status" value="1"/>
</dbReference>
<dbReference type="EnsemblPlants" id="PGSC0003DMT400077056">
    <property type="protein sequence ID" value="PGSC0003DMT400077056"/>
    <property type="gene ID" value="PGSC0003DMG400029968"/>
</dbReference>
<dbReference type="PaxDb" id="4113-PGSC0003DMT400077056"/>
<dbReference type="Gene3D" id="3.30.420.10">
    <property type="entry name" value="Ribonuclease H-like superfamily/Ribonuclease H"/>
    <property type="match status" value="1"/>
</dbReference>
<dbReference type="STRING" id="4113.M1CXU8"/>
<proteinExistence type="predicted"/>
<organism evidence="2 3">
    <name type="scientific">Solanum tuberosum</name>
    <name type="common">Potato</name>
    <dbReference type="NCBI Taxonomy" id="4113"/>
    <lineage>
        <taxon>Eukaryota</taxon>
        <taxon>Viridiplantae</taxon>
        <taxon>Streptophyta</taxon>
        <taxon>Embryophyta</taxon>
        <taxon>Tracheophyta</taxon>
        <taxon>Spermatophyta</taxon>
        <taxon>Magnoliopsida</taxon>
        <taxon>eudicotyledons</taxon>
        <taxon>Gunneridae</taxon>
        <taxon>Pentapetalae</taxon>
        <taxon>asterids</taxon>
        <taxon>lamiids</taxon>
        <taxon>Solanales</taxon>
        <taxon>Solanaceae</taxon>
        <taxon>Solanoideae</taxon>
        <taxon>Solaneae</taxon>
        <taxon>Solanum</taxon>
    </lineage>
</organism>
<evidence type="ECO:0000313" key="3">
    <source>
        <dbReference type="Proteomes" id="UP000011115"/>
    </source>
</evidence>
<dbReference type="GO" id="GO:0004523">
    <property type="term" value="F:RNA-DNA hybrid ribonuclease activity"/>
    <property type="evidence" value="ECO:0007669"/>
    <property type="project" value="InterPro"/>
</dbReference>
<dbReference type="HOGENOM" id="CLU_000680_5_2_1"/>
<dbReference type="OMA" id="MEAMIVI"/>
<dbReference type="AlphaFoldDB" id="M1CXU8"/>
<dbReference type="InterPro" id="IPR036397">
    <property type="entry name" value="RNaseH_sf"/>
</dbReference>
<dbReference type="Pfam" id="PF13456">
    <property type="entry name" value="RVT_3"/>
    <property type="match status" value="1"/>
</dbReference>
<dbReference type="InterPro" id="IPR002156">
    <property type="entry name" value="RNaseH_domain"/>
</dbReference>
<dbReference type="InParanoid" id="M1CXU8"/>
<reference evidence="3" key="1">
    <citation type="journal article" date="2011" name="Nature">
        <title>Genome sequence and analysis of the tuber crop potato.</title>
        <authorList>
            <consortium name="The Potato Genome Sequencing Consortium"/>
        </authorList>
    </citation>
    <scope>NUCLEOTIDE SEQUENCE [LARGE SCALE GENOMIC DNA]</scope>
    <source>
        <strain evidence="3">cv. DM1-3 516 R44</strain>
    </source>
</reference>
<name>M1CXU8_SOLTU</name>
<dbReference type="PANTHER" id="PTHR47723">
    <property type="entry name" value="OS05G0353850 PROTEIN"/>
    <property type="match status" value="1"/>
</dbReference>
<dbReference type="PANTHER" id="PTHR47723:SF24">
    <property type="entry name" value="RNASE H TYPE-1 DOMAIN-CONTAINING PROTEIN"/>
    <property type="match status" value="1"/>
</dbReference>
<dbReference type="GO" id="GO:0003676">
    <property type="term" value="F:nucleic acid binding"/>
    <property type="evidence" value="ECO:0007669"/>
    <property type="project" value="InterPro"/>
</dbReference>
<reference evidence="2" key="2">
    <citation type="submission" date="2015-06" db="UniProtKB">
        <authorList>
            <consortium name="EnsemblPlants"/>
        </authorList>
    </citation>
    <scope>IDENTIFICATION</scope>
    <source>
        <strain evidence="2">DM1-3 516 R44</strain>
    </source>
</reference>
<protein>
    <recommendedName>
        <fullName evidence="1">RNase H type-1 domain-containing protein</fullName>
    </recommendedName>
</protein>
<dbReference type="eggNOG" id="KOG1075">
    <property type="taxonomic scope" value="Eukaryota"/>
</dbReference>
<dbReference type="Proteomes" id="UP000011115">
    <property type="component" value="Unassembled WGS sequence"/>
</dbReference>
<dbReference type="InterPro" id="IPR012337">
    <property type="entry name" value="RNaseH-like_sf"/>
</dbReference>
<evidence type="ECO:0000313" key="2">
    <source>
        <dbReference type="EnsemblPlants" id="PGSC0003DMT400077056"/>
    </source>
</evidence>
<dbReference type="InterPro" id="IPR053151">
    <property type="entry name" value="RNase_H-like"/>
</dbReference>
<dbReference type="InterPro" id="IPR044730">
    <property type="entry name" value="RNase_H-like_dom_plant"/>
</dbReference>
<dbReference type="SUPFAM" id="SSF53098">
    <property type="entry name" value="Ribonuclease H-like"/>
    <property type="match status" value="1"/>
</dbReference>
<dbReference type="PROSITE" id="PS50879">
    <property type="entry name" value="RNASE_H_1"/>
    <property type="match status" value="1"/>
</dbReference>
<keyword evidence="3" id="KW-1185">Reference proteome</keyword>